<evidence type="ECO:0000256" key="4">
    <source>
        <dbReference type="ARBA" id="ARBA00023136"/>
    </source>
</evidence>
<evidence type="ECO:0000256" key="6">
    <source>
        <dbReference type="SAM" id="Phobius"/>
    </source>
</evidence>
<feature type="transmembrane region" description="Helical" evidence="6">
    <location>
        <begin position="398"/>
        <end position="423"/>
    </location>
</feature>
<dbReference type="AlphaFoldDB" id="A0AA39U1X0"/>
<keyword evidence="4 6" id="KW-0472">Membrane</keyword>
<evidence type="ECO:0000256" key="2">
    <source>
        <dbReference type="ARBA" id="ARBA00022692"/>
    </source>
</evidence>
<comment type="subcellular location">
    <subcellularLocation>
        <location evidence="1">Membrane</location>
        <topology evidence="1">Multi-pass membrane protein</topology>
    </subcellularLocation>
</comment>
<keyword evidence="8" id="KW-1185">Reference proteome</keyword>
<dbReference type="Pfam" id="PF04172">
    <property type="entry name" value="LrgB"/>
    <property type="match status" value="1"/>
</dbReference>
<evidence type="ECO:0000256" key="3">
    <source>
        <dbReference type="ARBA" id="ARBA00022989"/>
    </source>
</evidence>
<feature type="transmembrane region" description="Helical" evidence="6">
    <location>
        <begin position="20"/>
        <end position="40"/>
    </location>
</feature>
<feature type="transmembrane region" description="Helical" evidence="6">
    <location>
        <begin position="455"/>
        <end position="477"/>
    </location>
</feature>
<keyword evidence="3 6" id="KW-1133">Transmembrane helix</keyword>
<dbReference type="InterPro" id="IPR007300">
    <property type="entry name" value="CidB/LrgB"/>
</dbReference>
<dbReference type="GO" id="GO:0016020">
    <property type="term" value="C:membrane"/>
    <property type="evidence" value="ECO:0007669"/>
    <property type="project" value="UniProtKB-SubCell"/>
</dbReference>
<accession>A0AA39U1X0</accession>
<dbReference type="EMBL" id="JAULSR010000011">
    <property type="protein sequence ID" value="KAK0610085.1"/>
    <property type="molecule type" value="Genomic_DNA"/>
</dbReference>
<sequence length="544" mass="58793">MLIIKQVVESSAPSLFQSWASVPCGIVFILLGCFGVDTFFKSIEVSFPASVACLILLFFGLLLCELVVGGNRTRKLVHAIDVPGGWSLRWINILFTPTFVLLPLSPPIGGVEVAKIIAVFIIGFIVVMVFTAYMTRGLQILTGSSKRARTERAEELRDPNNRDQEEEIPISHSPPNNLEPPNVAPSSEQSSSIALDFIEAPPRLYTPSHLNSESQTPILQPSADSIANVSGVGETSLRQLVYRQTPLPPLRSRQWASFITANLDWLIYATVAVFVGLPIYYAKGYAMPLQTCVTVLSYFAALRLPPTWRRYLHPVIVSAFITVITIYILGLIKGTNITGTLAEYRTGRKYLQLWQKADTGVALPGAGDLLASVLDASIVSLALPMYQYRRELKSHFTAIVVPNIILSIASLFGYPIVCCAIGISAERSLAFAARSLTLALATPAMDNLGGDLNTVSAVAIMSGIMGALVGERILALVRIPEDDYVTRGVTLGANSSAIATALLLQSDPRAAALSSLSMSLFGTITVLFTSIPPIRELVRSIVGL</sequence>
<keyword evidence="2 6" id="KW-0812">Transmembrane</keyword>
<evidence type="ECO:0000313" key="8">
    <source>
        <dbReference type="Proteomes" id="UP001174934"/>
    </source>
</evidence>
<feature type="transmembrane region" description="Helical" evidence="6">
    <location>
        <begin position="46"/>
        <end position="68"/>
    </location>
</feature>
<proteinExistence type="predicted"/>
<organism evidence="7 8">
    <name type="scientific">Bombardia bombarda</name>
    <dbReference type="NCBI Taxonomy" id="252184"/>
    <lineage>
        <taxon>Eukaryota</taxon>
        <taxon>Fungi</taxon>
        <taxon>Dikarya</taxon>
        <taxon>Ascomycota</taxon>
        <taxon>Pezizomycotina</taxon>
        <taxon>Sordariomycetes</taxon>
        <taxon>Sordariomycetidae</taxon>
        <taxon>Sordariales</taxon>
        <taxon>Lasiosphaeriaceae</taxon>
        <taxon>Bombardia</taxon>
    </lineage>
</organism>
<dbReference type="PANTHER" id="PTHR30249">
    <property type="entry name" value="PUTATIVE SEROTONIN TRANSPORTER"/>
    <property type="match status" value="1"/>
</dbReference>
<feature type="compositionally biased region" description="Basic and acidic residues" evidence="5">
    <location>
        <begin position="149"/>
        <end position="163"/>
    </location>
</feature>
<evidence type="ECO:0000313" key="7">
    <source>
        <dbReference type="EMBL" id="KAK0610085.1"/>
    </source>
</evidence>
<reference evidence="7" key="1">
    <citation type="submission" date="2023-06" db="EMBL/GenBank/DDBJ databases">
        <title>Genome-scale phylogeny and comparative genomics of the fungal order Sordariales.</title>
        <authorList>
            <consortium name="Lawrence Berkeley National Laboratory"/>
            <person name="Hensen N."/>
            <person name="Bonometti L."/>
            <person name="Westerberg I."/>
            <person name="Brannstrom I.O."/>
            <person name="Guillou S."/>
            <person name="Cros-Aarteil S."/>
            <person name="Calhoun S."/>
            <person name="Haridas S."/>
            <person name="Kuo A."/>
            <person name="Mondo S."/>
            <person name="Pangilinan J."/>
            <person name="Riley R."/>
            <person name="LaButti K."/>
            <person name="Andreopoulos B."/>
            <person name="Lipzen A."/>
            <person name="Chen C."/>
            <person name="Yanf M."/>
            <person name="Daum C."/>
            <person name="Ng V."/>
            <person name="Clum A."/>
            <person name="Steindorff A."/>
            <person name="Ohm R."/>
            <person name="Martin F."/>
            <person name="Silar P."/>
            <person name="Natvig D."/>
            <person name="Lalanne C."/>
            <person name="Gautier V."/>
            <person name="Ament-velasquez S.L."/>
            <person name="Kruys A."/>
            <person name="Hutchinson M.I."/>
            <person name="Powell A.J."/>
            <person name="Barry K."/>
            <person name="Miller A.N."/>
            <person name="Grigoriev I.V."/>
            <person name="Debuchy R."/>
            <person name="Gladieux P."/>
            <person name="Thoren M.H."/>
            <person name="Johannesson H."/>
        </authorList>
    </citation>
    <scope>NUCLEOTIDE SEQUENCE</scope>
    <source>
        <strain evidence="7">SMH3391-2</strain>
    </source>
</reference>
<feature type="transmembrane region" description="Helical" evidence="6">
    <location>
        <begin position="311"/>
        <end position="332"/>
    </location>
</feature>
<feature type="region of interest" description="Disordered" evidence="5">
    <location>
        <begin position="149"/>
        <end position="188"/>
    </location>
</feature>
<gene>
    <name evidence="7" type="ORF">B0T17DRAFT_126135</name>
</gene>
<name>A0AA39U1X0_9PEZI</name>
<evidence type="ECO:0000256" key="1">
    <source>
        <dbReference type="ARBA" id="ARBA00004141"/>
    </source>
</evidence>
<dbReference type="PROSITE" id="PS51257">
    <property type="entry name" value="PROKAR_LIPOPROTEIN"/>
    <property type="match status" value="1"/>
</dbReference>
<dbReference type="PANTHER" id="PTHR30249:SF0">
    <property type="entry name" value="PLASTIDAL GLYCOLATE_GLYCERATE TRANSLOCATOR 1, CHLOROPLASTIC"/>
    <property type="match status" value="1"/>
</dbReference>
<comment type="caution">
    <text evidence="7">The sequence shown here is derived from an EMBL/GenBank/DDBJ whole genome shotgun (WGS) entry which is preliminary data.</text>
</comment>
<feature type="transmembrane region" description="Helical" evidence="6">
    <location>
        <begin position="369"/>
        <end position="386"/>
    </location>
</feature>
<evidence type="ECO:0000256" key="5">
    <source>
        <dbReference type="SAM" id="MobiDB-lite"/>
    </source>
</evidence>
<feature type="transmembrane region" description="Helical" evidence="6">
    <location>
        <begin position="116"/>
        <end position="135"/>
    </location>
</feature>
<dbReference type="Proteomes" id="UP001174934">
    <property type="component" value="Unassembled WGS sequence"/>
</dbReference>
<feature type="transmembrane region" description="Helical" evidence="6">
    <location>
        <begin position="261"/>
        <end position="281"/>
    </location>
</feature>
<feature type="transmembrane region" description="Helical" evidence="6">
    <location>
        <begin position="287"/>
        <end position="304"/>
    </location>
</feature>
<protein>
    <submittedName>
        <fullName evidence="7">LrgB-like family-domain-containing protein</fullName>
    </submittedName>
</protein>